<keyword evidence="3" id="KW-1185">Reference proteome</keyword>
<dbReference type="RefSeq" id="WP_091658833.1">
    <property type="nucleotide sequence ID" value="NZ_LT594323.1"/>
</dbReference>
<feature type="domain" description="Polymerase nucleotidyl transferase" evidence="1">
    <location>
        <begin position="29"/>
        <end position="58"/>
    </location>
</feature>
<dbReference type="CDD" id="cd05403">
    <property type="entry name" value="NT_KNTase_like"/>
    <property type="match status" value="1"/>
</dbReference>
<dbReference type="InterPro" id="IPR043519">
    <property type="entry name" value="NT_sf"/>
</dbReference>
<dbReference type="EMBL" id="LT594323">
    <property type="protein sequence ID" value="SBT40379.1"/>
    <property type="molecule type" value="Genomic_DNA"/>
</dbReference>
<sequence>MVTEERAREAALAVDIVTGWAAGRADVPGVVVVGSWARGAARMDSDVDIVVLTDNPGYAEPEVWTGLLGGDLSRTARWGPLREIRVRRPSGFEIELGVVPLSWAGTDPVDPGTHRVISDGHRVVHDPAGLLAALAAACGAADGSTRHPA</sequence>
<dbReference type="SUPFAM" id="SSF81301">
    <property type="entry name" value="Nucleotidyltransferase"/>
    <property type="match status" value="1"/>
</dbReference>
<evidence type="ECO:0000313" key="3">
    <source>
        <dbReference type="Proteomes" id="UP000199385"/>
    </source>
</evidence>
<dbReference type="Pfam" id="PF01909">
    <property type="entry name" value="NTP_transf_2"/>
    <property type="match status" value="1"/>
</dbReference>
<accession>A0A1A8Z973</accession>
<dbReference type="AlphaFoldDB" id="A0A1A8Z973"/>
<dbReference type="OrthoDB" id="4212332at2"/>
<keyword evidence="2" id="KW-0808">Transferase</keyword>
<dbReference type="PATRIC" id="fig|261654.4.peg.1259"/>
<dbReference type="STRING" id="261654.GA0070611_1242"/>
<gene>
    <name evidence="2" type="ORF">GA0070611_1242</name>
</gene>
<name>A0A1A8Z973_9ACTN</name>
<evidence type="ECO:0000259" key="1">
    <source>
        <dbReference type="Pfam" id="PF01909"/>
    </source>
</evidence>
<dbReference type="Gene3D" id="3.30.460.10">
    <property type="entry name" value="Beta Polymerase, domain 2"/>
    <property type="match status" value="1"/>
</dbReference>
<protein>
    <submittedName>
        <fullName evidence="2">Nucleotidyltransferase domain-containing protein</fullName>
    </submittedName>
</protein>
<evidence type="ECO:0000313" key="2">
    <source>
        <dbReference type="EMBL" id="SBT40379.1"/>
    </source>
</evidence>
<dbReference type="GO" id="GO:0016779">
    <property type="term" value="F:nucleotidyltransferase activity"/>
    <property type="evidence" value="ECO:0007669"/>
    <property type="project" value="InterPro"/>
</dbReference>
<dbReference type="Proteomes" id="UP000199385">
    <property type="component" value="Chromosome I"/>
</dbReference>
<organism evidence="2 3">
    <name type="scientific">Micromonospora auratinigra</name>
    <dbReference type="NCBI Taxonomy" id="261654"/>
    <lineage>
        <taxon>Bacteria</taxon>
        <taxon>Bacillati</taxon>
        <taxon>Actinomycetota</taxon>
        <taxon>Actinomycetes</taxon>
        <taxon>Micromonosporales</taxon>
        <taxon>Micromonosporaceae</taxon>
        <taxon>Micromonospora</taxon>
    </lineage>
</organism>
<reference evidence="3" key="1">
    <citation type="submission" date="2016-06" db="EMBL/GenBank/DDBJ databases">
        <authorList>
            <person name="Varghese N."/>
            <person name="Submissions Spin"/>
        </authorList>
    </citation>
    <scope>NUCLEOTIDE SEQUENCE [LARGE SCALE GENOMIC DNA]</scope>
    <source>
        <strain evidence="3">DSM 44815</strain>
    </source>
</reference>
<proteinExistence type="predicted"/>
<dbReference type="InterPro" id="IPR002934">
    <property type="entry name" value="Polymerase_NTP_transf_dom"/>
</dbReference>